<dbReference type="AlphaFoldDB" id="A0A2I8VNF9"/>
<keyword evidence="3" id="KW-1185">Reference proteome</keyword>
<dbReference type="Proteomes" id="UP000236584">
    <property type="component" value="Chromosome"/>
</dbReference>
<gene>
    <name evidence="2" type="ORF">C2R22_18915</name>
</gene>
<organism evidence="2 3">
    <name type="scientific">Salinigranum rubrum</name>
    <dbReference type="NCBI Taxonomy" id="755307"/>
    <lineage>
        <taxon>Archaea</taxon>
        <taxon>Methanobacteriati</taxon>
        <taxon>Methanobacteriota</taxon>
        <taxon>Stenosarchaea group</taxon>
        <taxon>Halobacteria</taxon>
        <taxon>Halobacteriales</taxon>
        <taxon>Haloferacaceae</taxon>
        <taxon>Salinigranum</taxon>
    </lineage>
</organism>
<dbReference type="RefSeq" id="WP_103427147.1">
    <property type="nucleotide sequence ID" value="NZ_CP026309.1"/>
</dbReference>
<dbReference type="GeneID" id="35594209"/>
<evidence type="ECO:0000313" key="3">
    <source>
        <dbReference type="Proteomes" id="UP000236584"/>
    </source>
</evidence>
<evidence type="ECO:0000313" key="2">
    <source>
        <dbReference type="EMBL" id="AUV83458.1"/>
    </source>
</evidence>
<dbReference type="PROSITE" id="PS51257">
    <property type="entry name" value="PROKAR_LIPOPROTEIN"/>
    <property type="match status" value="1"/>
</dbReference>
<name>A0A2I8VNF9_9EURY</name>
<protein>
    <submittedName>
        <fullName evidence="2">Uncharacterized protein</fullName>
    </submittedName>
</protein>
<keyword evidence="1" id="KW-0175">Coiled coil</keyword>
<accession>A0A2I8VNF9</accession>
<feature type="coiled-coil region" evidence="1">
    <location>
        <begin position="36"/>
        <end position="77"/>
    </location>
</feature>
<sequence>MNRRDLLAVGALAALSGCLGYELQETERVADRRVRLAELEATVEAREERIAALEARIDELEGVLAASESSREALERRVDGPRVNDVALVSAWDRLGDVAHRATTSVDRGVLATIAVNFTTPSVDFDSERGRQEEAAQRLTAVSVTLSDEEGVVETRERELRYFVETGRLGETPVLFDTGGLTPGEYVAEARVRDVVAGVDSRPVATRFAVT</sequence>
<dbReference type="Gene3D" id="1.20.5.340">
    <property type="match status" value="1"/>
</dbReference>
<dbReference type="KEGG" id="srub:C2R22_18915"/>
<proteinExistence type="predicted"/>
<reference evidence="2 3" key="1">
    <citation type="submission" date="2018-01" db="EMBL/GenBank/DDBJ databases">
        <title>Complete genome sequence of Salinigranum rubrum GX10T, an extremely halophilic archaeon isolated from a marine solar saltern.</title>
        <authorList>
            <person name="Han S."/>
        </authorList>
    </citation>
    <scope>NUCLEOTIDE SEQUENCE [LARGE SCALE GENOMIC DNA]</scope>
    <source>
        <strain evidence="2 3">GX10</strain>
    </source>
</reference>
<dbReference type="OrthoDB" id="381248at2157"/>
<evidence type="ECO:0000256" key="1">
    <source>
        <dbReference type="SAM" id="Coils"/>
    </source>
</evidence>
<dbReference type="EMBL" id="CP026309">
    <property type="protein sequence ID" value="AUV83458.1"/>
    <property type="molecule type" value="Genomic_DNA"/>
</dbReference>